<dbReference type="RefSeq" id="XP_004040052.1">
    <property type="nucleotide sequence ID" value="XM_004040004.1"/>
</dbReference>
<dbReference type="GO" id="GO:0007165">
    <property type="term" value="P:signal transduction"/>
    <property type="evidence" value="ECO:0007669"/>
    <property type="project" value="InterPro"/>
</dbReference>
<dbReference type="InterPro" id="IPR027359">
    <property type="entry name" value="Volt_channel_dom_sf"/>
</dbReference>
<evidence type="ECO:0000259" key="11">
    <source>
        <dbReference type="PROSITE" id="PS51845"/>
    </source>
</evidence>
<dbReference type="InterPro" id="IPR002073">
    <property type="entry name" value="PDEase_catalytic_dom"/>
</dbReference>
<evidence type="ECO:0000256" key="4">
    <source>
        <dbReference type="ARBA" id="ARBA00022801"/>
    </source>
</evidence>
<feature type="transmembrane region" description="Helical" evidence="10">
    <location>
        <begin position="32"/>
        <end position="54"/>
    </location>
</feature>
<dbReference type="eggNOG" id="KOG3688">
    <property type="taxonomic scope" value="Eukaryota"/>
</dbReference>
<feature type="active site" description="Proton donor" evidence="7">
    <location>
        <position position="355"/>
    </location>
</feature>
<evidence type="ECO:0000313" key="13">
    <source>
        <dbReference type="Proteomes" id="UP000008983"/>
    </source>
</evidence>
<evidence type="ECO:0000256" key="7">
    <source>
        <dbReference type="PIRSR" id="PIRSR623088-1"/>
    </source>
</evidence>
<dbReference type="CDD" id="cd00077">
    <property type="entry name" value="HDc"/>
    <property type="match status" value="1"/>
</dbReference>
<dbReference type="AlphaFoldDB" id="G0QJ67"/>
<feature type="binding site" evidence="8">
    <location>
        <position position="397"/>
    </location>
    <ligand>
        <name>Zn(2+)</name>
        <dbReference type="ChEBI" id="CHEBI:29105"/>
        <label>1</label>
    </ligand>
</feature>
<keyword evidence="2 10" id="KW-0812">Transmembrane</keyword>
<dbReference type="GeneID" id="14910935"/>
<comment type="subcellular location">
    <subcellularLocation>
        <location evidence="1">Membrane</location>
        <topology evidence="1">Multi-pass membrane protein</topology>
    </subcellularLocation>
</comment>
<keyword evidence="6 10" id="KW-0472">Membrane</keyword>
<protein>
    <recommendedName>
        <fullName evidence="9">Phosphodiesterase</fullName>
        <ecNumber evidence="9">3.1.4.-</ecNumber>
    </recommendedName>
</protein>
<accession>G0QJ67</accession>
<dbReference type="GO" id="GO:0046872">
    <property type="term" value="F:metal ion binding"/>
    <property type="evidence" value="ECO:0007669"/>
    <property type="project" value="UniProtKB-KW"/>
</dbReference>
<dbReference type="PROSITE" id="PS51845">
    <property type="entry name" value="PDEASE_I_2"/>
    <property type="match status" value="1"/>
</dbReference>
<keyword evidence="5 10" id="KW-1133">Transmembrane helix</keyword>
<dbReference type="STRING" id="857967.G0QJ67"/>
<evidence type="ECO:0000256" key="1">
    <source>
        <dbReference type="ARBA" id="ARBA00004141"/>
    </source>
</evidence>
<dbReference type="GO" id="GO:0016020">
    <property type="term" value="C:membrane"/>
    <property type="evidence" value="ECO:0007669"/>
    <property type="project" value="UniProtKB-SubCell"/>
</dbReference>
<evidence type="ECO:0000256" key="10">
    <source>
        <dbReference type="SAM" id="Phobius"/>
    </source>
</evidence>
<feature type="transmembrane region" description="Helical" evidence="10">
    <location>
        <begin position="105"/>
        <end position="125"/>
    </location>
</feature>
<comment type="similarity">
    <text evidence="9">Belongs to the cyclic nucleotide phosphodiesterase family.</text>
</comment>
<gene>
    <name evidence="12" type="ORF">IMG5_002810</name>
</gene>
<evidence type="ECO:0000313" key="12">
    <source>
        <dbReference type="EMBL" id="EGR34748.1"/>
    </source>
</evidence>
<dbReference type="SUPFAM" id="SSF81324">
    <property type="entry name" value="Voltage-gated potassium channels"/>
    <property type="match status" value="1"/>
</dbReference>
<dbReference type="Pfam" id="PF00233">
    <property type="entry name" value="PDEase_I"/>
    <property type="match status" value="1"/>
</dbReference>
<dbReference type="OMA" id="CMTESAV"/>
<dbReference type="GO" id="GO:0005216">
    <property type="term" value="F:monoatomic ion channel activity"/>
    <property type="evidence" value="ECO:0007669"/>
    <property type="project" value="InterPro"/>
</dbReference>
<dbReference type="InterPro" id="IPR003607">
    <property type="entry name" value="HD/PDEase_dom"/>
</dbReference>
<dbReference type="Gene3D" id="1.10.1300.10">
    <property type="entry name" value="3'5'-cyclic nucleotide phosphodiesterase, catalytic domain"/>
    <property type="match status" value="1"/>
</dbReference>
<dbReference type="GO" id="GO:0004114">
    <property type="term" value="F:3',5'-cyclic-nucleotide phosphodiesterase activity"/>
    <property type="evidence" value="ECO:0007669"/>
    <property type="project" value="InterPro"/>
</dbReference>
<dbReference type="EMBL" id="GL983050">
    <property type="protein sequence ID" value="EGR34748.1"/>
    <property type="molecule type" value="Genomic_DNA"/>
</dbReference>
<keyword evidence="13" id="KW-1185">Reference proteome</keyword>
<feature type="transmembrane region" description="Helical" evidence="10">
    <location>
        <begin position="74"/>
        <end position="93"/>
    </location>
</feature>
<sequence>MKARNSKFINSNNLVKRQPPKDILKKILISRIFDNIIIFLVIIFTIIIFVYFAIDTRDNKDNQQIQYVIQIFQNIEMALLILFCLEIFLKIYAFSYKVYFKDKWLFFDTIIMILSILILVLDIVLNNTQFTTISKIIRGIFRFMRLFLVFRKVKFIHFFFDKKQIKKVNQFKAIQITSSNLNFKSSIERIIEIMKNIKNNVDDIILIKQIDWCIQMIQSNKIYDPIFTDSEAAKWVNIYENTAQISKKKKVQALDKRNKSNSQQLQILQSQASFLQVKYKDINIPTEYLNFFEKIDLIDFEVFQFHEQIKTNNLSYLLIFLFQKYDINNTAKIDPTYLWNWANHVSAGYKNNSYHNNMHAFDVTQTVHFFLQTTEFINIADLKPLEIGIMYLAAACHDYEHPGFNNPFLINSKDELAIRYNDKSPLENHHSFSVFYLMTKEKSNVFVNLNNEEKKNLEKELLI</sequence>
<evidence type="ECO:0000256" key="9">
    <source>
        <dbReference type="RuleBase" id="RU363067"/>
    </source>
</evidence>
<evidence type="ECO:0000256" key="2">
    <source>
        <dbReference type="ARBA" id="ARBA00022692"/>
    </source>
</evidence>
<dbReference type="Proteomes" id="UP000008983">
    <property type="component" value="Unassembled WGS sequence"/>
</dbReference>
<dbReference type="InterPro" id="IPR023174">
    <property type="entry name" value="PDEase_CS"/>
</dbReference>
<feature type="domain" description="PDEase" evidence="11">
    <location>
        <begin position="277"/>
        <end position="463"/>
    </location>
</feature>
<dbReference type="InterPro" id="IPR023088">
    <property type="entry name" value="PDEase"/>
</dbReference>
<dbReference type="PRINTS" id="PR00387">
    <property type="entry name" value="PDIESTERASE1"/>
</dbReference>
<proteinExistence type="inferred from homology"/>
<dbReference type="InParanoid" id="G0QJ67"/>
<dbReference type="Gene3D" id="1.20.120.350">
    <property type="entry name" value="Voltage-gated potassium channels. Chain C"/>
    <property type="match status" value="1"/>
</dbReference>
<dbReference type="PROSITE" id="PS00126">
    <property type="entry name" value="PDEASE_I_1"/>
    <property type="match status" value="1"/>
</dbReference>
<keyword evidence="4 9" id="KW-0378">Hydrolase</keyword>
<keyword evidence="3 8" id="KW-0479">Metal-binding</keyword>
<dbReference type="InterPro" id="IPR036971">
    <property type="entry name" value="PDEase_catalytic_dom_sf"/>
</dbReference>
<dbReference type="Pfam" id="PF00520">
    <property type="entry name" value="Ion_trans"/>
    <property type="match status" value="1"/>
</dbReference>
<evidence type="ECO:0000256" key="8">
    <source>
        <dbReference type="PIRSR" id="PIRSR623088-3"/>
    </source>
</evidence>
<name>G0QJ67_ICHMU</name>
<dbReference type="PANTHER" id="PTHR11347">
    <property type="entry name" value="CYCLIC NUCLEOTIDE PHOSPHODIESTERASE"/>
    <property type="match status" value="1"/>
</dbReference>
<dbReference type="InterPro" id="IPR005821">
    <property type="entry name" value="Ion_trans_dom"/>
</dbReference>
<feature type="binding site" evidence="8">
    <location>
        <position position="398"/>
    </location>
    <ligand>
        <name>Zn(2+)</name>
        <dbReference type="ChEBI" id="CHEBI:29105"/>
        <label>2</label>
    </ligand>
</feature>
<organism evidence="12 13">
    <name type="scientific">Ichthyophthirius multifiliis</name>
    <name type="common">White spot disease agent</name>
    <name type="synonym">Ich</name>
    <dbReference type="NCBI Taxonomy" id="5932"/>
    <lineage>
        <taxon>Eukaryota</taxon>
        <taxon>Sar</taxon>
        <taxon>Alveolata</taxon>
        <taxon>Ciliophora</taxon>
        <taxon>Intramacronucleata</taxon>
        <taxon>Oligohymenophorea</taxon>
        <taxon>Hymenostomatida</taxon>
        <taxon>Ophryoglenina</taxon>
        <taxon>Ichthyophthirius</taxon>
    </lineage>
</organism>
<dbReference type="FunCoup" id="G0QJ67">
    <property type="interactions" value="22"/>
</dbReference>
<evidence type="ECO:0000256" key="3">
    <source>
        <dbReference type="ARBA" id="ARBA00022723"/>
    </source>
</evidence>
<feature type="binding site" evidence="8">
    <location>
        <position position="398"/>
    </location>
    <ligand>
        <name>Zn(2+)</name>
        <dbReference type="ChEBI" id="CHEBI:29105"/>
        <label>1</label>
    </ligand>
</feature>
<reference evidence="12 13" key="1">
    <citation type="submission" date="2011-07" db="EMBL/GenBank/DDBJ databases">
        <authorList>
            <person name="Coyne R."/>
            <person name="Brami D."/>
            <person name="Johnson J."/>
            <person name="Hostetler J."/>
            <person name="Hannick L."/>
            <person name="Clark T."/>
            <person name="Cassidy-Hanley D."/>
            <person name="Inman J."/>
        </authorList>
    </citation>
    <scope>NUCLEOTIDE SEQUENCE [LARGE SCALE GENOMIC DNA]</scope>
    <source>
        <strain evidence="12 13">G5</strain>
    </source>
</reference>
<feature type="binding site" evidence="8">
    <location>
        <position position="359"/>
    </location>
    <ligand>
        <name>Zn(2+)</name>
        <dbReference type="ChEBI" id="CHEBI:29105"/>
        <label>1</label>
    </ligand>
</feature>
<evidence type="ECO:0000256" key="6">
    <source>
        <dbReference type="ARBA" id="ARBA00023136"/>
    </source>
</evidence>
<comment type="cofactor">
    <cofactor evidence="9">
        <name>a divalent metal cation</name>
        <dbReference type="ChEBI" id="CHEBI:60240"/>
    </cofactor>
    <text evidence="9">Binds 2 divalent metal cations per subunit. Site 1 may preferentially bind zinc ions, while site 2 has a preference for magnesium and/or manganese ions.</text>
</comment>
<dbReference type="OrthoDB" id="342865at2759"/>
<evidence type="ECO:0000256" key="5">
    <source>
        <dbReference type="ARBA" id="ARBA00022989"/>
    </source>
</evidence>
<dbReference type="SUPFAM" id="SSF109604">
    <property type="entry name" value="HD-domain/PDEase-like"/>
    <property type="match status" value="1"/>
</dbReference>
<dbReference type="EC" id="3.1.4.-" evidence="9"/>